<organism evidence="8 9">
    <name type="scientific">Phenylobacterium glaciei</name>
    <dbReference type="NCBI Taxonomy" id="2803784"/>
    <lineage>
        <taxon>Bacteria</taxon>
        <taxon>Pseudomonadati</taxon>
        <taxon>Pseudomonadota</taxon>
        <taxon>Alphaproteobacteria</taxon>
        <taxon>Caulobacterales</taxon>
        <taxon>Caulobacteraceae</taxon>
        <taxon>Phenylobacterium</taxon>
    </lineage>
</organism>
<comment type="caution">
    <text evidence="8">The sequence shown here is derived from an EMBL/GenBank/DDBJ whole genome shotgun (WGS) entry which is preliminary data.</text>
</comment>
<evidence type="ECO:0000313" key="9">
    <source>
        <dbReference type="Proteomes" id="UP000622580"/>
    </source>
</evidence>
<dbReference type="InterPro" id="IPR012699">
    <property type="entry name" value="PhnN"/>
</dbReference>
<gene>
    <name evidence="6 8" type="primary">phnN</name>
    <name evidence="8" type="ORF">JKL49_04920</name>
</gene>
<evidence type="ECO:0000256" key="5">
    <source>
        <dbReference type="ARBA" id="ARBA00022840"/>
    </source>
</evidence>
<dbReference type="Proteomes" id="UP000622580">
    <property type="component" value="Unassembled WGS sequence"/>
</dbReference>
<feature type="domain" description="Guanylate kinase/L-type calcium channel beta subunit" evidence="7">
    <location>
        <begin position="1"/>
        <end position="179"/>
    </location>
</feature>
<comment type="catalytic activity">
    <reaction evidence="1 6">
        <text>alpha-D-ribose 1,5-bisphosphate + ATP = 5-phospho-alpha-D-ribose 1-diphosphate + ADP</text>
        <dbReference type="Rhea" id="RHEA:20109"/>
        <dbReference type="ChEBI" id="CHEBI:30616"/>
        <dbReference type="ChEBI" id="CHEBI:58017"/>
        <dbReference type="ChEBI" id="CHEBI:68688"/>
        <dbReference type="ChEBI" id="CHEBI:456216"/>
        <dbReference type="EC" id="2.7.4.23"/>
    </reaction>
</comment>
<dbReference type="PANTHER" id="PTHR23117">
    <property type="entry name" value="GUANYLATE KINASE-RELATED"/>
    <property type="match status" value="1"/>
</dbReference>
<evidence type="ECO:0000256" key="3">
    <source>
        <dbReference type="ARBA" id="ARBA00022679"/>
    </source>
</evidence>
<dbReference type="PANTHER" id="PTHR23117:SF8">
    <property type="entry name" value="RIBOSE 1,5-BISPHOSPHATE PHOSPHOKINASE PHNN"/>
    <property type="match status" value="1"/>
</dbReference>
<evidence type="ECO:0000256" key="2">
    <source>
        <dbReference type="ARBA" id="ARBA00005069"/>
    </source>
</evidence>
<dbReference type="RefSeq" id="WP_215338617.1">
    <property type="nucleotide sequence ID" value="NZ_JAGSGD010000001.1"/>
</dbReference>
<reference evidence="8" key="1">
    <citation type="submission" date="2021-04" db="EMBL/GenBank/DDBJ databases">
        <title>Draft genome assembly of strain Phenylobacterium sp. 20VBR1 using MiniION and Illumina platforms.</title>
        <authorList>
            <person name="Thomas F.A."/>
            <person name="Krishnan K.P."/>
            <person name="Sinha R.K."/>
        </authorList>
    </citation>
    <scope>NUCLEOTIDE SEQUENCE</scope>
    <source>
        <strain evidence="8">20VBR1</strain>
    </source>
</reference>
<dbReference type="Gene3D" id="3.40.50.300">
    <property type="entry name" value="P-loop containing nucleotide triphosphate hydrolases"/>
    <property type="match status" value="1"/>
</dbReference>
<keyword evidence="4 6" id="KW-0547">Nucleotide-binding</keyword>
<sequence length="179" mass="18900">MLVLVVGPSGAGKDTLLDGARAALAGDASFVFPRREITRPAEAGGEDHIPVDDAQFAAREAAGGYALTWRAHGLAYGIPAAIAEDLALDRTVVINVSRAVLDDARARFGQVRVLVVTADPEILAQRLALRGRESAEDIAQRLARAAAIPVAGEDVVEVRNDGARDEGVARFLAALRRRS</sequence>
<dbReference type="EMBL" id="JAGSGD010000001">
    <property type="protein sequence ID" value="MBR7618724.1"/>
    <property type="molecule type" value="Genomic_DNA"/>
</dbReference>
<evidence type="ECO:0000313" key="8">
    <source>
        <dbReference type="EMBL" id="MBR7618724.1"/>
    </source>
</evidence>
<keyword evidence="9" id="KW-1185">Reference proteome</keyword>
<dbReference type="InterPro" id="IPR027417">
    <property type="entry name" value="P-loop_NTPase"/>
</dbReference>
<dbReference type="GO" id="GO:0006015">
    <property type="term" value="P:5-phosphoribose 1-diphosphate biosynthetic process"/>
    <property type="evidence" value="ECO:0007669"/>
    <property type="project" value="UniProtKB-UniRule"/>
</dbReference>
<dbReference type="HAMAP" id="MF_00836">
    <property type="entry name" value="PhnN"/>
    <property type="match status" value="1"/>
</dbReference>
<protein>
    <recommendedName>
        <fullName evidence="6">Ribose 1,5-bisphosphate phosphokinase PhnN</fullName>
        <ecNumber evidence="6">2.7.4.23</ecNumber>
    </recommendedName>
    <alternativeName>
        <fullName evidence="6">Ribose 1,5-bisphosphokinase</fullName>
    </alternativeName>
</protein>
<comment type="pathway">
    <text evidence="2 6">Metabolic intermediate biosynthesis; 5-phospho-alpha-D-ribose 1-diphosphate biosynthesis; 5-phospho-alpha-D-ribose 1-diphosphate from D-ribose 5-phosphate (route II): step 3/3.</text>
</comment>
<dbReference type="InterPro" id="IPR008145">
    <property type="entry name" value="GK/Ca_channel_bsu"/>
</dbReference>
<dbReference type="SMART" id="SM00072">
    <property type="entry name" value="GuKc"/>
    <property type="match status" value="1"/>
</dbReference>
<feature type="binding site" evidence="6">
    <location>
        <begin position="7"/>
        <end position="14"/>
    </location>
    <ligand>
        <name>ATP</name>
        <dbReference type="ChEBI" id="CHEBI:30616"/>
    </ligand>
</feature>
<dbReference type="NCBIfam" id="TIGR02322">
    <property type="entry name" value="phosphon_PhnN"/>
    <property type="match status" value="1"/>
</dbReference>
<dbReference type="AlphaFoldDB" id="A0A941HUJ1"/>
<proteinExistence type="inferred from homology"/>
<dbReference type="SUPFAM" id="SSF52540">
    <property type="entry name" value="P-loop containing nucleoside triphosphate hydrolases"/>
    <property type="match status" value="1"/>
</dbReference>
<evidence type="ECO:0000256" key="6">
    <source>
        <dbReference type="HAMAP-Rule" id="MF_00836"/>
    </source>
</evidence>
<dbReference type="GO" id="GO:0005524">
    <property type="term" value="F:ATP binding"/>
    <property type="evidence" value="ECO:0007669"/>
    <property type="project" value="UniProtKB-KW"/>
</dbReference>
<name>A0A941HUJ1_9CAUL</name>
<comment type="function">
    <text evidence="6">Catalyzes the phosphorylation of ribose 1,5-bisphosphate to 5-phospho-D-ribosyl alpha-1-diphosphate (PRPP).</text>
</comment>
<dbReference type="EC" id="2.7.4.23" evidence="6"/>
<evidence type="ECO:0000256" key="4">
    <source>
        <dbReference type="ARBA" id="ARBA00022741"/>
    </source>
</evidence>
<keyword evidence="5 6" id="KW-0067">ATP-binding</keyword>
<dbReference type="GO" id="GO:0033863">
    <property type="term" value="F:ribose 1,5-bisphosphate phosphokinase activity"/>
    <property type="evidence" value="ECO:0007669"/>
    <property type="project" value="UniProtKB-UniRule"/>
</dbReference>
<accession>A0A941HUJ1</accession>
<dbReference type="GO" id="GO:0019634">
    <property type="term" value="P:organic phosphonate metabolic process"/>
    <property type="evidence" value="ECO:0007669"/>
    <property type="project" value="UniProtKB-UniRule"/>
</dbReference>
<evidence type="ECO:0000259" key="7">
    <source>
        <dbReference type="SMART" id="SM00072"/>
    </source>
</evidence>
<dbReference type="Pfam" id="PF13238">
    <property type="entry name" value="AAA_18"/>
    <property type="match status" value="1"/>
</dbReference>
<evidence type="ECO:0000256" key="1">
    <source>
        <dbReference type="ARBA" id="ARBA00000373"/>
    </source>
</evidence>
<keyword evidence="3 6" id="KW-0808">Transferase</keyword>
<comment type="similarity">
    <text evidence="6">Belongs to the ribose 1,5-bisphosphokinase family.</text>
</comment>
<dbReference type="GO" id="GO:0005829">
    <property type="term" value="C:cytosol"/>
    <property type="evidence" value="ECO:0007669"/>
    <property type="project" value="TreeGrafter"/>
</dbReference>